<sequence length="119" mass="13529">MLETAEQNCDLDNPISTKELPASGGIYAELGSGSTEMEYFDKSAIKIIPVLFLCRAADQQRCLEQLSSICEYFQRLKKYPQGSSFAWLNSEISKEPSKIGRDEDGVWHYSCILNNKIYY</sequence>
<evidence type="ECO:0000313" key="2">
    <source>
        <dbReference type="Proteomes" id="UP000712157"/>
    </source>
</evidence>
<dbReference type="EMBL" id="JAHQCW010000056">
    <property type="protein sequence ID" value="MBU9739328.1"/>
    <property type="molecule type" value="Genomic_DNA"/>
</dbReference>
<keyword evidence="2" id="KW-1185">Reference proteome</keyword>
<accession>A0A949K1Q7</accession>
<proteinExistence type="predicted"/>
<reference evidence="1" key="1">
    <citation type="submission" date="2021-06" db="EMBL/GenBank/DDBJ databases">
        <title>Description of novel taxa of the family Lachnospiraceae.</title>
        <authorList>
            <person name="Chaplin A.V."/>
            <person name="Sokolova S.R."/>
            <person name="Pikina A.P."/>
            <person name="Korzhanova M."/>
            <person name="Belova V."/>
            <person name="Korostin D."/>
            <person name="Efimov B.A."/>
        </authorList>
    </citation>
    <scope>NUCLEOTIDE SEQUENCE</scope>
    <source>
        <strain evidence="1">ASD5720</strain>
    </source>
</reference>
<evidence type="ECO:0000313" key="1">
    <source>
        <dbReference type="EMBL" id="MBU9739328.1"/>
    </source>
</evidence>
<comment type="caution">
    <text evidence="1">The sequence shown here is derived from an EMBL/GenBank/DDBJ whole genome shotgun (WGS) entry which is preliminary data.</text>
</comment>
<dbReference type="AlphaFoldDB" id="A0A949K1Q7"/>
<protein>
    <submittedName>
        <fullName evidence="1">Uncharacterized protein</fullName>
    </submittedName>
</protein>
<organism evidence="1 2">
    <name type="scientific">Diplocloster agilis</name>
    <dbReference type="NCBI Taxonomy" id="2850323"/>
    <lineage>
        <taxon>Bacteria</taxon>
        <taxon>Bacillati</taxon>
        <taxon>Bacillota</taxon>
        <taxon>Clostridia</taxon>
        <taxon>Lachnospirales</taxon>
        <taxon>Lachnospiraceae</taxon>
        <taxon>Diplocloster</taxon>
    </lineage>
</organism>
<dbReference type="Proteomes" id="UP000712157">
    <property type="component" value="Unassembled WGS sequence"/>
</dbReference>
<name>A0A949K1Q7_9FIRM</name>
<gene>
    <name evidence="1" type="ORF">KTH89_22605</name>
</gene>